<dbReference type="AlphaFoldDB" id="A0A7S3ANI7"/>
<feature type="domain" description="Apple" evidence="1">
    <location>
        <begin position="467"/>
        <end position="499"/>
    </location>
</feature>
<evidence type="ECO:0000259" key="1">
    <source>
        <dbReference type="Pfam" id="PF14295"/>
    </source>
</evidence>
<feature type="domain" description="Apple" evidence="1">
    <location>
        <begin position="530"/>
        <end position="562"/>
    </location>
</feature>
<protein>
    <recommendedName>
        <fullName evidence="1">Apple domain-containing protein</fullName>
    </recommendedName>
</protein>
<proteinExistence type="predicted"/>
<organism evidence="2">
    <name type="scientific">Haptolina ericina</name>
    <dbReference type="NCBI Taxonomy" id="156174"/>
    <lineage>
        <taxon>Eukaryota</taxon>
        <taxon>Haptista</taxon>
        <taxon>Haptophyta</taxon>
        <taxon>Prymnesiophyceae</taxon>
        <taxon>Prymnesiales</taxon>
        <taxon>Prymnesiaceae</taxon>
        <taxon>Haptolina</taxon>
    </lineage>
</organism>
<dbReference type="InterPro" id="IPR003609">
    <property type="entry name" value="Pan_app"/>
</dbReference>
<evidence type="ECO:0000313" key="2">
    <source>
        <dbReference type="EMBL" id="CAE0108353.1"/>
    </source>
</evidence>
<reference evidence="2" key="1">
    <citation type="submission" date="2021-01" db="EMBL/GenBank/DDBJ databases">
        <authorList>
            <person name="Corre E."/>
            <person name="Pelletier E."/>
            <person name="Niang G."/>
            <person name="Scheremetjew M."/>
            <person name="Finn R."/>
            <person name="Kale V."/>
            <person name="Holt S."/>
            <person name="Cochrane G."/>
            <person name="Meng A."/>
            <person name="Brown T."/>
            <person name="Cohen L."/>
        </authorList>
    </citation>
    <scope>NUCLEOTIDE SEQUENCE</scope>
    <source>
        <strain evidence="2">CCMP281</strain>
    </source>
</reference>
<gene>
    <name evidence="2" type="ORF">HERI1096_LOCUS9013</name>
</gene>
<dbReference type="EMBL" id="HBHX01016106">
    <property type="protein sequence ID" value="CAE0108353.1"/>
    <property type="molecule type" value="Transcribed_RNA"/>
</dbReference>
<dbReference type="Pfam" id="PF14295">
    <property type="entry name" value="PAN_4"/>
    <property type="match status" value="3"/>
</dbReference>
<feature type="domain" description="Apple" evidence="1">
    <location>
        <begin position="264"/>
        <end position="296"/>
    </location>
</feature>
<accession>A0A7S3ANI7</accession>
<name>A0A7S3ANI7_9EUKA</name>
<sequence>MCYGDSGCGISGGNECSNVYRVGTSAHSDETNAEEPAKCWTGGNYRNLVIYRGWIFACGTDDKIDQFKVSECGSKTDVPMAKNHYGGGYMSAAGSMFGKGDYLYAICLEGHIYKKSITTANGASGSDKWEPAVFHDRCLVIASAPTSDVTGPVWCIGTDDTLWSYSVASNGDLSRNGYYWWTRVDWRWGSVYADISMPHEVFGTGHWGSDTSGTYPLYNLRVGYSSSEVDSTTTLYRWADFGDNLGTYSCPEYYGEGNLAAENIADGLAKCKQKCSDDSNCAAFYYGQGNEKHCGLCPVGYTMNYVASTYNNYKFYPLQWRSGVESSLTTTQAKVAVSDPVKVIRECGIVYTLSGGSGIVYRSVGRVWQRHQFVKADESDRAIVDIWGYECHVYGVGRDKQIHKLFRTGHTARNKAATFSSGEANKYCTNWATLGSADLSNAVFGDNLGTYSCPEYYGEGNLVAANIADGLAKCKKKCDEDAGCAAFYYGQGNEKHCGLCPIGYTMNYDASTYNNYAFYTLEWRSVTGTIADGLARCKELCDQNKECDAIYYGQGSDKHCGLCASGYQTGTNSNQGYQFYTLLERSTGFEDAVPGSDTLQEN</sequence>